<evidence type="ECO:0000313" key="11">
    <source>
        <dbReference type="Proteomes" id="UP000244446"/>
    </source>
</evidence>
<evidence type="ECO:0000256" key="2">
    <source>
        <dbReference type="ARBA" id="ARBA00004418"/>
    </source>
</evidence>
<dbReference type="GO" id="GO:0042938">
    <property type="term" value="P:dipeptide transport"/>
    <property type="evidence" value="ECO:0007669"/>
    <property type="project" value="TreeGrafter"/>
</dbReference>
<dbReference type="EMBL" id="QCYH01000006">
    <property type="protein sequence ID" value="PVA09835.1"/>
    <property type="molecule type" value="Genomic_DNA"/>
</dbReference>
<keyword evidence="5" id="KW-0813">Transport</keyword>
<evidence type="ECO:0000256" key="8">
    <source>
        <dbReference type="SAM" id="SignalP"/>
    </source>
</evidence>
<organism evidence="10 11">
    <name type="scientific">Pelagivirga sediminicola</name>
    <dbReference type="NCBI Taxonomy" id="2170575"/>
    <lineage>
        <taxon>Bacteria</taxon>
        <taxon>Pseudomonadati</taxon>
        <taxon>Pseudomonadota</taxon>
        <taxon>Alphaproteobacteria</taxon>
        <taxon>Rhodobacterales</taxon>
        <taxon>Paracoccaceae</taxon>
        <taxon>Pelagivirga</taxon>
    </lineage>
</organism>
<evidence type="ECO:0000256" key="5">
    <source>
        <dbReference type="ARBA" id="ARBA00022448"/>
    </source>
</evidence>
<comment type="subcellular location">
    <subcellularLocation>
        <location evidence="2">Periplasm</location>
    </subcellularLocation>
</comment>
<accession>A0A2T7G5Y4</accession>
<evidence type="ECO:0000256" key="6">
    <source>
        <dbReference type="ARBA" id="ARBA00022729"/>
    </source>
</evidence>
<reference evidence="10 11" key="1">
    <citation type="submission" date="2018-04" db="EMBL/GenBank/DDBJ databases">
        <title>Pelagivirga bohaiensis gen. nov., sp. nov., a bacterium isolated from the Bohai Sea.</title>
        <authorList>
            <person name="Ji X."/>
        </authorList>
    </citation>
    <scope>NUCLEOTIDE SEQUENCE [LARGE SCALE GENOMIC DNA]</scope>
    <source>
        <strain evidence="10 11">BH-SD19</strain>
    </source>
</reference>
<dbReference type="InterPro" id="IPR039424">
    <property type="entry name" value="SBP_5"/>
</dbReference>
<gene>
    <name evidence="10" type="ORF">DC366_12015</name>
</gene>
<evidence type="ECO:0000256" key="1">
    <source>
        <dbReference type="ARBA" id="ARBA00003489"/>
    </source>
</evidence>
<evidence type="ECO:0000259" key="9">
    <source>
        <dbReference type="Pfam" id="PF00496"/>
    </source>
</evidence>
<dbReference type="CDD" id="cd08499">
    <property type="entry name" value="PBP2_Ylib_like"/>
    <property type="match status" value="1"/>
</dbReference>
<sequence length="530" mass="59008">MLPERAKTRKTPIPKQGEETTMTFLKRAALSAMLMAGTALATPVLAEDLKIAMDQIFQKMDPHNSNYNVDYSVASGVLERLITFDANMKLVPQLATEWEGSDDAKTFTFKLREGVTFHDGTPFDAAAVKANFDRLADQSQNLAKNSLFKVVDTVETPDDYTVVLNLKEPFGAMINTVAHPSVVIHSPKALEELDVQKNPVGTGPFIFKEWIPGERVVLEKNDDYWDSEWPKVDTVTFYPVTESATRVSMLLSDEVQFVHVLPAELSERVENDDSAEVLEVPGITVWTASLNMLKDKFKDQRVRRAFNLAVDQEAFIDVVYSGHGVVPDSPIAPDTRFYESQGAFGTDLEEARALMKEAGHEDGFDVEIWGINNSTGVRMLQFLQQQLSQINVRAKIVPMEGATRSEKLFSSVDPETAEFDMVMGGWSPSTGDADWHLRPVYATEGWVPKIYNMAFYSNETVDQAIADALNTGDADARAEAYATAQKQIWEDAPAVWLAIENKMAGRKKGLSGVFQMPDGTMQYAKAEYQN</sequence>
<dbReference type="SUPFAM" id="SSF53850">
    <property type="entry name" value="Periplasmic binding protein-like II"/>
    <property type="match status" value="1"/>
</dbReference>
<proteinExistence type="inferred from homology"/>
<evidence type="ECO:0000256" key="7">
    <source>
        <dbReference type="ARBA" id="ARBA00022764"/>
    </source>
</evidence>
<evidence type="ECO:0000256" key="4">
    <source>
        <dbReference type="ARBA" id="ARBA00017393"/>
    </source>
</evidence>
<dbReference type="Gene3D" id="3.10.105.10">
    <property type="entry name" value="Dipeptide-binding Protein, Domain 3"/>
    <property type="match status" value="1"/>
</dbReference>
<dbReference type="AlphaFoldDB" id="A0A2T7G5Y4"/>
<evidence type="ECO:0000313" key="10">
    <source>
        <dbReference type="EMBL" id="PVA09835.1"/>
    </source>
</evidence>
<dbReference type="GO" id="GO:0043190">
    <property type="term" value="C:ATP-binding cassette (ABC) transporter complex"/>
    <property type="evidence" value="ECO:0007669"/>
    <property type="project" value="InterPro"/>
</dbReference>
<keyword evidence="11" id="KW-1185">Reference proteome</keyword>
<feature type="domain" description="Solute-binding protein family 5" evidence="9">
    <location>
        <begin position="89"/>
        <end position="445"/>
    </location>
</feature>
<dbReference type="InterPro" id="IPR030678">
    <property type="entry name" value="Peptide/Ni-bd"/>
</dbReference>
<comment type="caution">
    <text evidence="10">The sequence shown here is derived from an EMBL/GenBank/DDBJ whole genome shotgun (WGS) entry which is preliminary data.</text>
</comment>
<dbReference type="InterPro" id="IPR000914">
    <property type="entry name" value="SBP_5_dom"/>
</dbReference>
<keyword evidence="7" id="KW-0574">Periplasm</keyword>
<dbReference type="Proteomes" id="UP000244446">
    <property type="component" value="Unassembled WGS sequence"/>
</dbReference>
<name>A0A2T7G5Y4_9RHOB</name>
<keyword evidence="6 8" id="KW-0732">Signal</keyword>
<comment type="similarity">
    <text evidence="3">Belongs to the bacterial solute-binding protein 5 family.</text>
</comment>
<protein>
    <recommendedName>
        <fullName evidence="4">Glutathione-binding protein GsiB</fullName>
    </recommendedName>
</protein>
<feature type="chain" id="PRO_5015409254" description="Glutathione-binding protein GsiB" evidence="8">
    <location>
        <begin position="42"/>
        <end position="530"/>
    </location>
</feature>
<dbReference type="Gene3D" id="3.40.190.10">
    <property type="entry name" value="Periplasmic binding protein-like II"/>
    <property type="match status" value="1"/>
</dbReference>
<evidence type="ECO:0000256" key="3">
    <source>
        <dbReference type="ARBA" id="ARBA00005695"/>
    </source>
</evidence>
<dbReference type="PIRSF" id="PIRSF002741">
    <property type="entry name" value="MppA"/>
    <property type="match status" value="1"/>
</dbReference>
<comment type="function">
    <text evidence="1">Part of the ABC transporter complex GsiABCD involved in glutathione import. Binds glutathione.</text>
</comment>
<dbReference type="Pfam" id="PF00496">
    <property type="entry name" value="SBP_bac_5"/>
    <property type="match status" value="1"/>
</dbReference>
<dbReference type="GO" id="GO:1904680">
    <property type="term" value="F:peptide transmembrane transporter activity"/>
    <property type="evidence" value="ECO:0007669"/>
    <property type="project" value="TreeGrafter"/>
</dbReference>
<dbReference type="Gene3D" id="3.90.76.10">
    <property type="entry name" value="Dipeptide-binding Protein, Domain 1"/>
    <property type="match status" value="1"/>
</dbReference>
<dbReference type="PANTHER" id="PTHR30290">
    <property type="entry name" value="PERIPLASMIC BINDING COMPONENT OF ABC TRANSPORTER"/>
    <property type="match status" value="1"/>
</dbReference>
<dbReference type="OrthoDB" id="9803988at2"/>
<feature type="signal peptide" evidence="8">
    <location>
        <begin position="1"/>
        <end position="41"/>
    </location>
</feature>
<dbReference type="PANTHER" id="PTHR30290:SF32">
    <property type="entry name" value="GLUTATHIONE-BINDING PROTEIN GSIB"/>
    <property type="match status" value="1"/>
</dbReference>
<dbReference type="GO" id="GO:0030288">
    <property type="term" value="C:outer membrane-bounded periplasmic space"/>
    <property type="evidence" value="ECO:0007669"/>
    <property type="project" value="TreeGrafter"/>
</dbReference>